<dbReference type="Gene3D" id="3.30.70.580">
    <property type="entry name" value="Pseudouridine synthase I, catalytic domain, N-terminal subdomain"/>
    <property type="match status" value="1"/>
</dbReference>
<dbReference type="FunFam" id="3.30.70.580:FF:000001">
    <property type="entry name" value="tRNA pseudouridine synthase A"/>
    <property type="match status" value="1"/>
</dbReference>
<keyword evidence="3 4" id="KW-0413">Isomerase</keyword>
<gene>
    <name evidence="4" type="primary">truA</name>
    <name evidence="9" type="ORF">SAMN05216234_1353</name>
</gene>
<dbReference type="SUPFAM" id="SSF55120">
    <property type="entry name" value="Pseudouridine synthase"/>
    <property type="match status" value="1"/>
</dbReference>
<proteinExistence type="inferred from homology"/>
<dbReference type="NCBIfam" id="TIGR00071">
    <property type="entry name" value="hisT_truA"/>
    <property type="match status" value="1"/>
</dbReference>
<dbReference type="Pfam" id="PF01416">
    <property type="entry name" value="PseudoU_synth_1"/>
    <property type="match status" value="2"/>
</dbReference>
<feature type="domain" description="Pseudouridine synthase I TruA alpha/beta" evidence="8">
    <location>
        <begin position="5"/>
        <end position="105"/>
    </location>
</feature>
<evidence type="ECO:0000256" key="1">
    <source>
        <dbReference type="ARBA" id="ARBA00009375"/>
    </source>
</evidence>
<evidence type="ECO:0000256" key="6">
    <source>
        <dbReference type="PIRSR" id="PIRSR001430-2"/>
    </source>
</evidence>
<comment type="function">
    <text evidence="4">Formation of pseudouridine at positions 38, 39 and 40 in the anticodon stem and loop of transfer RNAs.</text>
</comment>
<dbReference type="InterPro" id="IPR020103">
    <property type="entry name" value="PsdUridine_synth_cat_dom_sf"/>
</dbReference>
<dbReference type="GO" id="GO:0031119">
    <property type="term" value="P:tRNA pseudouridine synthesis"/>
    <property type="evidence" value="ECO:0007669"/>
    <property type="project" value="UniProtKB-UniRule"/>
</dbReference>
<evidence type="ECO:0000256" key="3">
    <source>
        <dbReference type="ARBA" id="ARBA00023235"/>
    </source>
</evidence>
<dbReference type="PANTHER" id="PTHR11142:SF0">
    <property type="entry name" value="TRNA PSEUDOURIDINE SYNTHASE-LIKE 1"/>
    <property type="match status" value="1"/>
</dbReference>
<dbReference type="GO" id="GO:0003723">
    <property type="term" value="F:RNA binding"/>
    <property type="evidence" value="ECO:0007669"/>
    <property type="project" value="InterPro"/>
</dbReference>
<feature type="binding site" evidence="4 6">
    <location>
        <position position="111"/>
    </location>
    <ligand>
        <name>substrate</name>
    </ligand>
</feature>
<evidence type="ECO:0000313" key="9">
    <source>
        <dbReference type="EMBL" id="SFP71633.1"/>
    </source>
</evidence>
<protein>
    <recommendedName>
        <fullName evidence="4">tRNA pseudouridine synthase A</fullName>
        <ecNumber evidence="4">5.4.99.12</ecNumber>
    </recommendedName>
    <alternativeName>
        <fullName evidence="4">tRNA pseudouridine(38-40) synthase</fullName>
    </alternativeName>
    <alternativeName>
        <fullName evidence="4">tRNA pseudouridylate synthase I</fullName>
    </alternativeName>
    <alternativeName>
        <fullName evidence="4">tRNA-uridine isomerase I</fullName>
    </alternativeName>
</protein>
<dbReference type="OrthoDB" id="9811823at2"/>
<dbReference type="InterPro" id="IPR001406">
    <property type="entry name" value="PsdUridine_synth_TruA"/>
</dbReference>
<evidence type="ECO:0000256" key="7">
    <source>
        <dbReference type="RuleBase" id="RU003792"/>
    </source>
</evidence>
<dbReference type="CDD" id="cd02570">
    <property type="entry name" value="PseudoU_synth_EcTruA"/>
    <property type="match status" value="1"/>
</dbReference>
<dbReference type="InterPro" id="IPR020097">
    <property type="entry name" value="PsdUridine_synth_TruA_a/b_dom"/>
</dbReference>
<dbReference type="InterPro" id="IPR020094">
    <property type="entry name" value="TruA/RsuA/RluB/E/F_N"/>
</dbReference>
<evidence type="ECO:0000313" key="10">
    <source>
        <dbReference type="Proteomes" id="UP000199227"/>
    </source>
</evidence>
<evidence type="ECO:0000256" key="4">
    <source>
        <dbReference type="HAMAP-Rule" id="MF_00171"/>
    </source>
</evidence>
<evidence type="ECO:0000259" key="8">
    <source>
        <dbReference type="Pfam" id="PF01416"/>
    </source>
</evidence>
<comment type="similarity">
    <text evidence="1 4 7">Belongs to the tRNA pseudouridine synthase TruA family.</text>
</comment>
<keyword evidence="10" id="KW-1185">Reference proteome</keyword>
<reference evidence="9 10" key="1">
    <citation type="submission" date="2016-10" db="EMBL/GenBank/DDBJ databases">
        <authorList>
            <person name="de Groot N.N."/>
        </authorList>
    </citation>
    <scope>NUCLEOTIDE SEQUENCE [LARGE SCALE GENOMIC DNA]</scope>
    <source>
        <strain evidence="9 10">EP1-55-1</strain>
    </source>
</reference>
<dbReference type="GO" id="GO:0160147">
    <property type="term" value="F:tRNA pseudouridine(38-40) synthase activity"/>
    <property type="evidence" value="ECO:0007669"/>
    <property type="project" value="UniProtKB-EC"/>
</dbReference>
<dbReference type="PANTHER" id="PTHR11142">
    <property type="entry name" value="PSEUDOURIDYLATE SYNTHASE"/>
    <property type="match status" value="1"/>
</dbReference>
<keyword evidence="2 4" id="KW-0819">tRNA processing</keyword>
<accession>A0A1I5SLM7</accession>
<sequence>MRVKAVISYDGAAFYGFQAQSTTPKTVSGALTRAAEKLGIDSAIVGSGRTDRAVHATGQVIHFDLPSHWQNSLEKLKTVYNRLLSPHIQIKTITPVRDTFHARFDAKRRIYRYVFKSTPPTPFENLYACHLHHSDPEKLKEALKLFEGTHDFCYFHKKGSDPGSTVRTIFRTDVKNFRRYIMLYIEANGFLRSQVRMIVAACMNYMHNNITLQQIDEQLAGKTMHTTHLAPPQGLYLARVIY</sequence>
<dbReference type="InterPro" id="IPR020095">
    <property type="entry name" value="PsdUridine_synth_TruA_C"/>
</dbReference>
<dbReference type="EMBL" id="FOXB01000035">
    <property type="protein sequence ID" value="SFP71633.1"/>
    <property type="molecule type" value="Genomic_DNA"/>
</dbReference>
<comment type="subunit">
    <text evidence="4">Homodimer.</text>
</comment>
<dbReference type="STRING" id="223786.SAMN05216234_1353"/>
<dbReference type="EC" id="5.4.99.12" evidence="4"/>
<organism evidence="9 10">
    <name type="scientific">Hydrogenimonas thermophila</name>
    <dbReference type="NCBI Taxonomy" id="223786"/>
    <lineage>
        <taxon>Bacteria</taxon>
        <taxon>Pseudomonadati</taxon>
        <taxon>Campylobacterota</taxon>
        <taxon>Epsilonproteobacteria</taxon>
        <taxon>Campylobacterales</taxon>
        <taxon>Hydrogenimonadaceae</taxon>
        <taxon>Hydrogenimonas</taxon>
    </lineage>
</organism>
<feature type="domain" description="Pseudouridine synthase I TruA alpha/beta" evidence="8">
    <location>
        <begin position="142"/>
        <end position="242"/>
    </location>
</feature>
<dbReference type="AlphaFoldDB" id="A0A1I5SLM7"/>
<dbReference type="HAMAP" id="MF_00171">
    <property type="entry name" value="TruA"/>
    <property type="match status" value="1"/>
</dbReference>
<name>A0A1I5SLM7_9BACT</name>
<dbReference type="PIRSF" id="PIRSF001430">
    <property type="entry name" value="tRNA_psdUrid_synth"/>
    <property type="match status" value="1"/>
</dbReference>
<dbReference type="Gene3D" id="3.30.70.660">
    <property type="entry name" value="Pseudouridine synthase I, catalytic domain, C-terminal subdomain"/>
    <property type="match status" value="1"/>
</dbReference>
<feature type="active site" description="Nucleophile" evidence="4 5">
    <location>
        <position position="51"/>
    </location>
</feature>
<evidence type="ECO:0000256" key="2">
    <source>
        <dbReference type="ARBA" id="ARBA00022694"/>
    </source>
</evidence>
<evidence type="ECO:0000256" key="5">
    <source>
        <dbReference type="PIRSR" id="PIRSR001430-1"/>
    </source>
</evidence>
<dbReference type="RefSeq" id="WP_092913453.1">
    <property type="nucleotide sequence ID" value="NZ_FOXB01000035.1"/>
</dbReference>
<dbReference type="Proteomes" id="UP000199227">
    <property type="component" value="Unassembled WGS sequence"/>
</dbReference>
<comment type="caution">
    <text evidence="4">Lacks conserved residue(s) required for the propagation of feature annotation.</text>
</comment>
<comment type="catalytic activity">
    <reaction evidence="4 7">
        <text>uridine(38/39/40) in tRNA = pseudouridine(38/39/40) in tRNA</text>
        <dbReference type="Rhea" id="RHEA:22376"/>
        <dbReference type="Rhea" id="RHEA-COMP:10085"/>
        <dbReference type="Rhea" id="RHEA-COMP:10087"/>
        <dbReference type="ChEBI" id="CHEBI:65314"/>
        <dbReference type="ChEBI" id="CHEBI:65315"/>
        <dbReference type="EC" id="5.4.99.12"/>
    </reaction>
</comment>